<comment type="subcellular location">
    <subcellularLocation>
        <location evidence="1">Mitochondrion membrane</location>
        <topology evidence="1">Multi-pass membrane protein</topology>
    </subcellularLocation>
</comment>
<evidence type="ECO:0000256" key="4">
    <source>
        <dbReference type="ARBA" id="ARBA00021095"/>
    </source>
</evidence>
<evidence type="ECO:0000256" key="14">
    <source>
        <dbReference type="ARBA" id="ARBA00031019"/>
    </source>
</evidence>
<comment type="similarity">
    <text evidence="2">Belongs to the complex I subunit 6 family.</text>
</comment>
<sequence>MLTMIFFFNWIFSSIFMFLNHPLSLGSILLIQTILVALSTGFLYLNFWFSYILFLVMIGGMLVMFIYMTSIASNEKFNMPKNTILAIYPSLATFTFLVIYPDNITFFTENSEIIFNQLTMTVKNLNMSKYFNFPSMSILIALMIYLLVALIAIVKITGKSRGTLRQK</sequence>
<dbReference type="PANTHER" id="PTHR11435:SF1">
    <property type="entry name" value="NADH-UBIQUINONE OXIDOREDUCTASE CHAIN 6"/>
    <property type="match status" value="1"/>
</dbReference>
<evidence type="ECO:0000256" key="6">
    <source>
        <dbReference type="ARBA" id="ARBA00022660"/>
    </source>
</evidence>
<dbReference type="GO" id="GO:0008137">
    <property type="term" value="F:NADH dehydrogenase (ubiquinone) activity"/>
    <property type="evidence" value="ECO:0007669"/>
    <property type="project" value="UniProtKB-EC"/>
</dbReference>
<dbReference type="PANTHER" id="PTHR11435">
    <property type="entry name" value="NADH UBIQUINONE OXIDOREDUCTASE SUBUNIT ND6"/>
    <property type="match status" value="1"/>
</dbReference>
<name>A0A7H1KHY9_9CUCU</name>
<organism evidence="17">
    <name type="scientific">Trigonopterus ancora</name>
    <dbReference type="NCBI Taxonomy" id="2896812"/>
    <lineage>
        <taxon>Eukaryota</taxon>
        <taxon>Metazoa</taxon>
        <taxon>Ecdysozoa</taxon>
        <taxon>Arthropoda</taxon>
        <taxon>Hexapoda</taxon>
        <taxon>Insecta</taxon>
        <taxon>Pterygota</taxon>
        <taxon>Neoptera</taxon>
        <taxon>Endopterygota</taxon>
        <taxon>Coleoptera</taxon>
        <taxon>Polyphaga</taxon>
        <taxon>Cucujiformia</taxon>
        <taxon>Curculionidae</taxon>
        <taxon>Cryptorhynchinae</taxon>
        <taxon>Trigonopterus</taxon>
    </lineage>
</organism>
<evidence type="ECO:0000256" key="11">
    <source>
        <dbReference type="ARBA" id="ARBA00023027"/>
    </source>
</evidence>
<evidence type="ECO:0000256" key="9">
    <source>
        <dbReference type="ARBA" id="ARBA00022982"/>
    </source>
</evidence>
<accession>A0A7H1KHY9</accession>
<feature type="transmembrane region" description="Helical" evidence="16">
    <location>
        <begin position="136"/>
        <end position="157"/>
    </location>
</feature>
<evidence type="ECO:0000256" key="1">
    <source>
        <dbReference type="ARBA" id="ARBA00004225"/>
    </source>
</evidence>
<evidence type="ECO:0000256" key="13">
    <source>
        <dbReference type="ARBA" id="ARBA00023136"/>
    </source>
</evidence>
<keyword evidence="6" id="KW-0679">Respiratory chain</keyword>
<dbReference type="EC" id="7.1.1.2" evidence="3"/>
<feature type="transmembrane region" description="Helical" evidence="16">
    <location>
        <begin position="51"/>
        <end position="71"/>
    </location>
</feature>
<dbReference type="EMBL" id="MT653606">
    <property type="protein sequence ID" value="QNT26905.1"/>
    <property type="molecule type" value="Genomic_DNA"/>
</dbReference>
<reference evidence="17" key="1">
    <citation type="submission" date="2020-06" db="EMBL/GenBank/DDBJ databases">
        <title>Mitochondrial genomes of twelve species of hyperdiverse Trigonopterus weevils.</title>
        <authorList>
            <person name="Narakusumo R.P."/>
            <person name="Pons J."/>
            <person name="Riedel A."/>
        </authorList>
    </citation>
    <scope>NUCLEOTIDE SEQUENCE</scope>
</reference>
<feature type="transmembrane region" description="Helical" evidence="16">
    <location>
        <begin position="6"/>
        <end position="23"/>
    </location>
</feature>
<feature type="transmembrane region" description="Helical" evidence="16">
    <location>
        <begin position="83"/>
        <end position="100"/>
    </location>
</feature>
<dbReference type="AlphaFoldDB" id="A0A7H1KHY9"/>
<keyword evidence="8" id="KW-1278">Translocase</keyword>
<evidence type="ECO:0000256" key="16">
    <source>
        <dbReference type="SAM" id="Phobius"/>
    </source>
</evidence>
<evidence type="ECO:0000256" key="15">
    <source>
        <dbReference type="ARBA" id="ARBA00049551"/>
    </source>
</evidence>
<proteinExistence type="inferred from homology"/>
<keyword evidence="10 16" id="KW-1133">Transmembrane helix</keyword>
<keyword evidence="11" id="KW-0520">NAD</keyword>
<evidence type="ECO:0000256" key="8">
    <source>
        <dbReference type="ARBA" id="ARBA00022967"/>
    </source>
</evidence>
<evidence type="ECO:0000256" key="2">
    <source>
        <dbReference type="ARBA" id="ARBA00005698"/>
    </source>
</evidence>
<keyword evidence="13 16" id="KW-0472">Membrane</keyword>
<gene>
    <name evidence="17" type="primary">nad6</name>
</gene>
<evidence type="ECO:0000313" key="17">
    <source>
        <dbReference type="EMBL" id="QNT26905.1"/>
    </source>
</evidence>
<evidence type="ECO:0000256" key="3">
    <source>
        <dbReference type="ARBA" id="ARBA00012944"/>
    </source>
</evidence>
<evidence type="ECO:0000256" key="10">
    <source>
        <dbReference type="ARBA" id="ARBA00022989"/>
    </source>
</evidence>
<evidence type="ECO:0000256" key="5">
    <source>
        <dbReference type="ARBA" id="ARBA00022448"/>
    </source>
</evidence>
<keyword evidence="9" id="KW-0249">Electron transport</keyword>
<dbReference type="GO" id="GO:0031966">
    <property type="term" value="C:mitochondrial membrane"/>
    <property type="evidence" value="ECO:0007669"/>
    <property type="project" value="UniProtKB-SubCell"/>
</dbReference>
<geneLocation type="mitochondrion" evidence="17"/>
<comment type="catalytic activity">
    <reaction evidence="15">
        <text>a ubiquinone + NADH + 5 H(+)(in) = a ubiquinol + NAD(+) + 4 H(+)(out)</text>
        <dbReference type="Rhea" id="RHEA:29091"/>
        <dbReference type="Rhea" id="RHEA-COMP:9565"/>
        <dbReference type="Rhea" id="RHEA-COMP:9566"/>
        <dbReference type="ChEBI" id="CHEBI:15378"/>
        <dbReference type="ChEBI" id="CHEBI:16389"/>
        <dbReference type="ChEBI" id="CHEBI:17976"/>
        <dbReference type="ChEBI" id="CHEBI:57540"/>
        <dbReference type="ChEBI" id="CHEBI:57945"/>
        <dbReference type="EC" id="7.1.1.2"/>
    </reaction>
</comment>
<evidence type="ECO:0000256" key="12">
    <source>
        <dbReference type="ARBA" id="ARBA00023128"/>
    </source>
</evidence>
<keyword evidence="5" id="KW-0813">Transport</keyword>
<protein>
    <recommendedName>
        <fullName evidence="4">NADH-ubiquinone oxidoreductase chain 6</fullName>
        <ecNumber evidence="3">7.1.1.2</ecNumber>
    </recommendedName>
    <alternativeName>
        <fullName evidence="14">NADH dehydrogenase subunit 6</fullName>
    </alternativeName>
</protein>
<keyword evidence="7 16" id="KW-0812">Transmembrane</keyword>
<dbReference type="InterPro" id="IPR050269">
    <property type="entry name" value="ComplexI_Subunit6"/>
</dbReference>
<keyword evidence="12 17" id="KW-0496">Mitochondrion</keyword>
<evidence type="ECO:0000256" key="7">
    <source>
        <dbReference type="ARBA" id="ARBA00022692"/>
    </source>
</evidence>